<comment type="caution">
    <text evidence="2">The sequence shown here is derived from an EMBL/GenBank/DDBJ whole genome shotgun (WGS) entry which is preliminary data.</text>
</comment>
<keyword evidence="2" id="KW-0413">Isomerase</keyword>
<dbReference type="NCBIfam" id="TIGR01789">
    <property type="entry name" value="lycopene_cycl"/>
    <property type="match status" value="1"/>
</dbReference>
<dbReference type="Proteomes" id="UP000473531">
    <property type="component" value="Unassembled WGS sequence"/>
</dbReference>
<dbReference type="InterPro" id="IPR008461">
    <property type="entry name" value="CrtY"/>
</dbReference>
<dbReference type="NCBIfam" id="TIGR01790">
    <property type="entry name" value="carotene-cycl"/>
    <property type="match status" value="1"/>
</dbReference>
<reference evidence="2 3" key="1">
    <citation type="submission" date="2019-12" db="EMBL/GenBank/DDBJ databases">
        <title>Genomic-based taxomic classification of the family Erythrobacteraceae.</title>
        <authorList>
            <person name="Xu L."/>
        </authorList>
    </citation>
    <scope>NUCLEOTIDE SEQUENCE [LARGE SCALE GENOMIC DNA]</scope>
    <source>
        <strain evidence="2 3">KCTC 52259</strain>
    </source>
</reference>
<name>A0A6L7GG44_9SPHN</name>
<dbReference type="Pfam" id="PF05834">
    <property type="entry name" value="Lycopene_cycl"/>
    <property type="match status" value="1"/>
</dbReference>
<dbReference type="SUPFAM" id="SSF51905">
    <property type="entry name" value="FAD/NAD(P)-binding domain"/>
    <property type="match status" value="1"/>
</dbReference>
<dbReference type="GO" id="GO:0045436">
    <property type="term" value="F:lycopene beta cyclase activity"/>
    <property type="evidence" value="ECO:0007669"/>
    <property type="project" value="InterPro"/>
</dbReference>
<dbReference type="GO" id="GO:0016117">
    <property type="term" value="P:carotenoid biosynthetic process"/>
    <property type="evidence" value="ECO:0007669"/>
    <property type="project" value="InterPro"/>
</dbReference>
<dbReference type="EC" id="5.5.1.19" evidence="2"/>
<evidence type="ECO:0000313" key="2">
    <source>
        <dbReference type="EMBL" id="MXP14869.1"/>
    </source>
</evidence>
<dbReference type="InterPro" id="IPR036188">
    <property type="entry name" value="FAD/NAD-bd_sf"/>
</dbReference>
<dbReference type="GO" id="GO:0016705">
    <property type="term" value="F:oxidoreductase activity, acting on paired donors, with incorporation or reduction of molecular oxygen"/>
    <property type="evidence" value="ECO:0007669"/>
    <property type="project" value="InterPro"/>
</dbReference>
<evidence type="ECO:0000313" key="3">
    <source>
        <dbReference type="Proteomes" id="UP000473531"/>
    </source>
</evidence>
<sequence length="395" mass="43128">MSGRRTDVAIIGGGLSGGLIALALNRQHPAMEVTLIEQGENLGGNHRWSWFDSDLDAASHALLQPFFTTCWHGYDVKFPAYSRQLSSPYKSLSSQDFDSGLRRELAADTILTGTAVAALDAHGVAFADGTRLSARIVLDCRGAVPSAHLTGGWQVFMGRHIRLAHPHGLDRPVIMDAAINQHGAYRFVYVLPLSTTDLFIEDTYYADEPALYRDILSARIDAYCRSHDWKGDIIGVETGVLPVITGGNFAAYQQDQRIDGVGMAGARGGFVHPLTSYTLPFAVETALAIASNAQLPGPGMAQMLEQRARQHWSATAFYRLLGTMLFGAALPEERYKVFEHFYRLPENLIERFYAAHSTLPDKARILVGKPPVSVAKAIGALIGRGRPLVAPQENI</sequence>
<evidence type="ECO:0000256" key="1">
    <source>
        <dbReference type="ARBA" id="ARBA00006599"/>
    </source>
</evidence>
<dbReference type="EMBL" id="WTYU01000002">
    <property type="protein sequence ID" value="MXP14869.1"/>
    <property type="molecule type" value="Genomic_DNA"/>
</dbReference>
<protein>
    <submittedName>
        <fullName evidence="2">Lycopene beta-cyclase CrtY</fullName>
        <ecNumber evidence="2">5.5.1.19</ecNumber>
    </submittedName>
</protein>
<proteinExistence type="inferred from homology"/>
<gene>
    <name evidence="2" type="primary">crtY</name>
    <name evidence="2" type="ORF">GRI44_08940</name>
</gene>
<organism evidence="2 3">
    <name type="scientific">Allopontixanthobacter confluentis</name>
    <dbReference type="NCBI Taxonomy" id="1849021"/>
    <lineage>
        <taxon>Bacteria</taxon>
        <taxon>Pseudomonadati</taxon>
        <taxon>Pseudomonadota</taxon>
        <taxon>Alphaproteobacteria</taxon>
        <taxon>Sphingomonadales</taxon>
        <taxon>Erythrobacteraceae</taxon>
        <taxon>Allopontixanthobacter</taxon>
    </lineage>
</organism>
<dbReference type="Gene3D" id="3.50.50.60">
    <property type="entry name" value="FAD/NAD(P)-binding domain"/>
    <property type="match status" value="1"/>
</dbReference>
<dbReference type="InterPro" id="IPR010108">
    <property type="entry name" value="Lycopene_cyclase_b/e"/>
</dbReference>
<dbReference type="OrthoDB" id="5793379at2"/>
<dbReference type="AlphaFoldDB" id="A0A6L7GG44"/>
<comment type="similarity">
    <text evidence="1">Belongs to the lycopene cyclase family.</text>
</comment>
<dbReference type="RefSeq" id="WP_160601477.1">
    <property type="nucleotide sequence ID" value="NZ_WTYU01000002.1"/>
</dbReference>
<keyword evidence="3" id="KW-1185">Reference proteome</keyword>
<accession>A0A6L7GG44</accession>